<dbReference type="Proteomes" id="UP001500827">
    <property type="component" value="Unassembled WGS sequence"/>
</dbReference>
<keyword evidence="4" id="KW-1185">Reference proteome</keyword>
<proteinExistence type="predicted"/>
<feature type="coiled-coil region" evidence="1">
    <location>
        <begin position="188"/>
        <end position="215"/>
    </location>
</feature>
<comment type="caution">
    <text evidence="3">The sequence shown here is derived from an EMBL/GenBank/DDBJ whole genome shotgun (WGS) entry which is preliminary data.</text>
</comment>
<evidence type="ECO:0000313" key="3">
    <source>
        <dbReference type="EMBL" id="GAA3893309.1"/>
    </source>
</evidence>
<dbReference type="PANTHER" id="PTHR32309:SF13">
    <property type="entry name" value="FERRIC ENTEROBACTIN TRANSPORT PROTEIN FEPE"/>
    <property type="match status" value="1"/>
</dbReference>
<keyword evidence="1" id="KW-0175">Coiled coil</keyword>
<accession>A0ABP7L2W4</accession>
<dbReference type="RefSeq" id="WP_344698649.1">
    <property type="nucleotide sequence ID" value="NZ_BAABBM010000001.1"/>
</dbReference>
<evidence type="ECO:0000313" key="4">
    <source>
        <dbReference type="Proteomes" id="UP001500827"/>
    </source>
</evidence>
<reference evidence="4" key="1">
    <citation type="journal article" date="2019" name="Int. J. Syst. Evol. Microbiol.">
        <title>The Global Catalogue of Microorganisms (GCM) 10K type strain sequencing project: providing services to taxonomists for standard genome sequencing and annotation.</title>
        <authorList>
            <consortium name="The Broad Institute Genomics Platform"/>
            <consortium name="The Broad Institute Genome Sequencing Center for Infectious Disease"/>
            <person name="Wu L."/>
            <person name="Ma J."/>
        </authorList>
    </citation>
    <scope>NUCLEOTIDE SEQUENCE [LARGE SCALE GENOMIC DNA]</scope>
    <source>
        <strain evidence="4">JCM 17543</strain>
    </source>
</reference>
<evidence type="ECO:0000256" key="1">
    <source>
        <dbReference type="SAM" id="Coils"/>
    </source>
</evidence>
<feature type="transmembrane region" description="Helical" evidence="2">
    <location>
        <begin position="30"/>
        <end position="50"/>
    </location>
</feature>
<dbReference type="InterPro" id="IPR050445">
    <property type="entry name" value="Bact_polysacc_biosynth/exp"/>
</dbReference>
<organism evidence="3 4">
    <name type="scientific">Sphingomonas limnosediminicola</name>
    <dbReference type="NCBI Taxonomy" id="940133"/>
    <lineage>
        <taxon>Bacteria</taxon>
        <taxon>Pseudomonadati</taxon>
        <taxon>Pseudomonadota</taxon>
        <taxon>Alphaproteobacteria</taxon>
        <taxon>Sphingomonadales</taxon>
        <taxon>Sphingomonadaceae</taxon>
        <taxon>Sphingomonas</taxon>
    </lineage>
</organism>
<sequence>MIESHNFEQTSAGFGWVINHLPHIMWERRYYAVGVFIAFFAVALIAAFMLPTQYRSTATLLIESQQLSTTVAQSPETGAIEQRISKIREKVLSRGDLIALIEQYDLYSSERRSQPLSKIIDKMRTATSVGALQQDIGTANPNQSNVIAINMSFDYPDPIKAQEVLQSYVASFLRMDSDVVEDQATLNVRFLEDQAGRLQGQIQQIEGQIRDLKARNGSVLAPGAAPSMLDTGSYSAQIVQLENENRQLIIQSKRPAARDQQLAQAEAALAAARATYSDSHPDVIAARQRLNAVRDAIQGPGDSGDQGALQAQIQANNQAIAQLRGERQVQIARATASAAGQARGPAILEQASQLEDRVSQLRTQYKQVSDDLLKAQTGARMTGEQRGEHLSLVEPASLPDRPYSPNRPLLIAAGAAAGAALGLLLALIVEMLRRPVRSPAQIEGLGFPILGIVPVVGRPDPKRRTWWLFKRRETGIA</sequence>
<dbReference type="EMBL" id="BAABBM010000001">
    <property type="protein sequence ID" value="GAA3893309.1"/>
    <property type="molecule type" value="Genomic_DNA"/>
</dbReference>
<gene>
    <name evidence="3" type="ORF">GCM10022276_10650</name>
</gene>
<keyword evidence="2" id="KW-0812">Transmembrane</keyword>
<evidence type="ECO:0000256" key="2">
    <source>
        <dbReference type="SAM" id="Phobius"/>
    </source>
</evidence>
<name>A0ABP7L2W4_9SPHN</name>
<keyword evidence="2" id="KW-1133">Transmembrane helix</keyword>
<keyword evidence="2" id="KW-0472">Membrane</keyword>
<dbReference type="PANTHER" id="PTHR32309">
    <property type="entry name" value="TYROSINE-PROTEIN KINASE"/>
    <property type="match status" value="1"/>
</dbReference>
<protein>
    <submittedName>
        <fullName evidence="3">GNVR domain-containing protein</fullName>
    </submittedName>
</protein>
<feature type="transmembrane region" description="Helical" evidence="2">
    <location>
        <begin position="409"/>
        <end position="429"/>
    </location>
</feature>